<dbReference type="InterPro" id="IPR020472">
    <property type="entry name" value="WD40_PAC1"/>
</dbReference>
<dbReference type="SMART" id="SM00320">
    <property type="entry name" value="WD40"/>
    <property type="match status" value="6"/>
</dbReference>
<dbReference type="HAMAP" id="MF_03037">
    <property type="entry name" value="ciao1"/>
    <property type="match status" value="1"/>
</dbReference>
<evidence type="ECO:0000256" key="2">
    <source>
        <dbReference type="ARBA" id="ARBA00022737"/>
    </source>
</evidence>
<accession>A0A1E7FS82</accession>
<keyword evidence="5" id="KW-1185">Reference proteome</keyword>
<organism evidence="4 5">
    <name type="scientific">Fragilariopsis cylindrus CCMP1102</name>
    <dbReference type="NCBI Taxonomy" id="635003"/>
    <lineage>
        <taxon>Eukaryota</taxon>
        <taxon>Sar</taxon>
        <taxon>Stramenopiles</taxon>
        <taxon>Ochrophyta</taxon>
        <taxon>Bacillariophyta</taxon>
        <taxon>Bacillariophyceae</taxon>
        <taxon>Bacillariophycidae</taxon>
        <taxon>Bacillariales</taxon>
        <taxon>Bacillariaceae</taxon>
        <taxon>Fragilariopsis</taxon>
    </lineage>
</organism>
<dbReference type="PANTHER" id="PTHR19920">
    <property type="entry name" value="WD40 PROTEIN CIAO1"/>
    <property type="match status" value="1"/>
</dbReference>
<dbReference type="EMBL" id="KV784354">
    <property type="protein sequence ID" value="OEU20984.1"/>
    <property type="molecule type" value="Genomic_DNA"/>
</dbReference>
<sequence>PAWHCCFSRNGEWLGACFGAPNPCIRLWRRRRQQQQQQQSSNNTTNKDKFHERTIRCIAFCPLSSSYTLAAASFDGTVTIWEHNQNTDVWDCTTQLEGHENEVKCVTWNATGSLLATCGRDKTVWIWETFLDGSIGGSADNEFECLAVLNGHEGDVKTVRFAPSHGIWGDGDEILLSASYDDSIKIWAEDAGDWYCAFSIQDVQTDTIWSLAVAPGGGRVISASADGSLAIFKSYTPAERKELFPEDDKNKKNNNHGLFKCVGLLSGAHDQSAIYSIDYAPARAGHGRVVSAGNDNRIQIYREIGVGSTSDKPLFTIDVAVDTNHGDVNCVCWHPQDGSILCSAGDDGTVRLWHFEL</sequence>
<dbReference type="Gene3D" id="2.130.10.10">
    <property type="entry name" value="YVTN repeat-like/Quinoprotein amine dehydrogenase"/>
    <property type="match status" value="1"/>
</dbReference>
<dbReference type="Pfam" id="PF00400">
    <property type="entry name" value="WD40"/>
    <property type="match status" value="5"/>
</dbReference>
<reference evidence="4 5" key="1">
    <citation type="submission" date="2016-09" db="EMBL/GenBank/DDBJ databases">
        <title>Extensive genetic diversity and differential bi-allelic expression allows diatom success in the polar Southern Ocean.</title>
        <authorList>
            <consortium name="DOE Joint Genome Institute"/>
            <person name="Mock T."/>
            <person name="Otillar R.P."/>
            <person name="Strauss J."/>
            <person name="Dupont C."/>
            <person name="Frickenhaus S."/>
            <person name="Maumus F."/>
            <person name="Mcmullan M."/>
            <person name="Sanges R."/>
            <person name="Schmutz J."/>
            <person name="Toseland A."/>
            <person name="Valas R."/>
            <person name="Veluchamy A."/>
            <person name="Ward B.J."/>
            <person name="Allen A."/>
            <person name="Barry K."/>
            <person name="Falciatore A."/>
            <person name="Ferrante M."/>
            <person name="Fortunato A.E."/>
            <person name="Gloeckner G."/>
            <person name="Gruber A."/>
            <person name="Hipkin R."/>
            <person name="Janech M."/>
            <person name="Kroth P."/>
            <person name="Leese F."/>
            <person name="Lindquist E."/>
            <person name="Lyon B.R."/>
            <person name="Martin J."/>
            <person name="Mayer C."/>
            <person name="Parker M."/>
            <person name="Quesneville H."/>
            <person name="Raymond J."/>
            <person name="Uhlig C."/>
            <person name="Valentin K.U."/>
            <person name="Worden A.Z."/>
            <person name="Armbrust E.V."/>
            <person name="Bowler C."/>
            <person name="Green B."/>
            <person name="Moulton V."/>
            <person name="Van Oosterhout C."/>
            <person name="Grigoriev I."/>
        </authorList>
    </citation>
    <scope>NUCLEOTIDE SEQUENCE [LARGE SCALE GENOMIC DNA]</scope>
    <source>
        <strain evidence="4 5">CCMP1102</strain>
    </source>
</reference>
<evidence type="ECO:0000313" key="5">
    <source>
        <dbReference type="Proteomes" id="UP000095751"/>
    </source>
</evidence>
<evidence type="ECO:0000256" key="1">
    <source>
        <dbReference type="ARBA" id="ARBA00022574"/>
    </source>
</evidence>
<dbReference type="AlphaFoldDB" id="A0A1E7FS82"/>
<gene>
    <name evidence="4" type="ORF">FRACYDRAFT_139902</name>
</gene>
<dbReference type="InterPro" id="IPR001680">
    <property type="entry name" value="WD40_rpt"/>
</dbReference>
<dbReference type="PANTHER" id="PTHR19920:SF0">
    <property type="entry name" value="CYTOSOLIC IRON-SULFUR PROTEIN ASSEMBLY PROTEIN CIAO1-RELATED"/>
    <property type="match status" value="1"/>
</dbReference>
<feature type="repeat" description="WD" evidence="3">
    <location>
        <begin position="96"/>
        <end position="128"/>
    </location>
</feature>
<dbReference type="InterPro" id="IPR015943">
    <property type="entry name" value="WD40/YVTN_repeat-like_dom_sf"/>
</dbReference>
<dbReference type="PROSITE" id="PS50294">
    <property type="entry name" value="WD_REPEATS_REGION"/>
    <property type="match status" value="3"/>
</dbReference>
<feature type="repeat" description="WD" evidence="3">
    <location>
        <begin position="48"/>
        <end position="82"/>
    </location>
</feature>
<dbReference type="KEGG" id="fcy:FRACYDRAFT_139902"/>
<evidence type="ECO:0000256" key="3">
    <source>
        <dbReference type="PROSITE-ProRule" id="PRU00221"/>
    </source>
</evidence>
<feature type="repeat" description="WD" evidence="3">
    <location>
        <begin position="321"/>
        <end position="357"/>
    </location>
</feature>
<dbReference type="InterPro" id="IPR028608">
    <property type="entry name" value="CIAO1/Cia1"/>
</dbReference>
<feature type="non-terminal residue" evidence="4">
    <location>
        <position position="357"/>
    </location>
</feature>
<keyword evidence="1 3" id="KW-0853">WD repeat</keyword>
<dbReference type="InParanoid" id="A0A1E7FS82"/>
<protein>
    <submittedName>
        <fullName evidence="4">WD40 repeat-like protein</fullName>
    </submittedName>
</protein>
<feature type="non-terminal residue" evidence="4">
    <location>
        <position position="1"/>
    </location>
</feature>
<dbReference type="PRINTS" id="PR00320">
    <property type="entry name" value="GPROTEINBRPT"/>
</dbReference>
<feature type="repeat" description="WD" evidence="3">
    <location>
        <begin position="149"/>
        <end position="187"/>
    </location>
</feature>
<dbReference type="PROSITE" id="PS50082">
    <property type="entry name" value="WD_REPEATS_2"/>
    <property type="match status" value="4"/>
</dbReference>
<keyword evidence="2" id="KW-0677">Repeat</keyword>
<dbReference type="OrthoDB" id="284782at2759"/>
<dbReference type="CDD" id="cd00200">
    <property type="entry name" value="WD40"/>
    <property type="match status" value="1"/>
</dbReference>
<name>A0A1E7FS82_9STRA</name>
<dbReference type="GO" id="GO:0097361">
    <property type="term" value="C:cytosolic [4Fe-4S] assembly targeting complex"/>
    <property type="evidence" value="ECO:0007669"/>
    <property type="project" value="InterPro"/>
</dbReference>
<evidence type="ECO:0000313" key="4">
    <source>
        <dbReference type="EMBL" id="OEU20984.1"/>
    </source>
</evidence>
<dbReference type="Proteomes" id="UP000095751">
    <property type="component" value="Unassembled WGS sequence"/>
</dbReference>
<dbReference type="InterPro" id="IPR036322">
    <property type="entry name" value="WD40_repeat_dom_sf"/>
</dbReference>
<dbReference type="GO" id="GO:0016226">
    <property type="term" value="P:iron-sulfur cluster assembly"/>
    <property type="evidence" value="ECO:0007669"/>
    <property type="project" value="InterPro"/>
</dbReference>
<proteinExistence type="inferred from homology"/>
<dbReference type="SUPFAM" id="SSF50978">
    <property type="entry name" value="WD40 repeat-like"/>
    <property type="match status" value="1"/>
</dbReference>